<dbReference type="AlphaFoldDB" id="A0A0N1IMN1"/>
<feature type="region of interest" description="Disordered" evidence="1">
    <location>
        <begin position="1"/>
        <end position="20"/>
    </location>
</feature>
<dbReference type="OMA" id="VPRVGCV"/>
<comment type="caution">
    <text evidence="2">The sequence shown here is derived from an EMBL/GenBank/DDBJ whole genome shotgun (WGS) entry which is preliminary data.</text>
</comment>
<dbReference type="OrthoDB" id="272831at2759"/>
<sequence length="730" mass="76446">MATPKEGSSSTAAPSNPMMLPTTCGEETDLPGVPRVGCVTSVSYNPNTLHGFSASIIATADSVAILGPDLDQLRRGRRCLFTRRLWRPASLVESVAAGGQGLGAASSAQRSSSPPSPLTAATTAGMLSHVDGSGVAIVALTACSLSPPQQPADASPYVADKQKQQLGESAISDAVAVAVAWADVALQHHVTVLLIHLKRVLSPSWAGYADGSLARVTAQDALPLPPEQSVLRLFYHPAMTAPPTRASKDADGVSTASTHVIMCSLFSSWPGFVAAGQHRHVDSSSAGANRPSSGAVGNIMKKASTTVLNGTGGGGAAERKATSGSPTSTAANPRHRGQLRFLTVNAEVSSSATAPRREDDGELILTAKPSAASDVEPWLRDFKIDRVVCAFAVQSVSTRIIAAAGTTDGRVFLLGLTSHRLVRRVSGPVADAVFVRTKPAKVEAASRNAIVDEILNDAIAEDAYKNCSFTSATDMEFARRDESEFVALVILDSAGHLLVLRAVNSGAPITQIVPDLPQIITLANGQNQTLTFVNSSMASPEEEPQISSKNFLDLSSLRHFFGRRRTAPPPPTRPVASATYPSNTALASSSLAATPVNQSFAASSGDETILSGHILSRGLLCVTNIEWGKGGSELVVSTMGQVVVSVPFSPTEGCFRIAGFTVTPAPMFYVGFVDFFADGNPALVMAGLKNVLVASRPQSTIRERAQLLLRLLSKKERERCHSDSDDGVEG</sequence>
<keyword evidence="3" id="KW-1185">Reference proteome</keyword>
<feature type="compositionally biased region" description="Polar residues" evidence="1">
    <location>
        <begin position="1"/>
        <end position="14"/>
    </location>
</feature>
<name>A0A0N1IMN1_LEPSE</name>
<protein>
    <submittedName>
        <fullName evidence="2">Uncharacterized protein</fullName>
    </submittedName>
</protein>
<organism evidence="2 3">
    <name type="scientific">Leptomonas seymouri</name>
    <dbReference type="NCBI Taxonomy" id="5684"/>
    <lineage>
        <taxon>Eukaryota</taxon>
        <taxon>Discoba</taxon>
        <taxon>Euglenozoa</taxon>
        <taxon>Kinetoplastea</taxon>
        <taxon>Metakinetoplastina</taxon>
        <taxon>Trypanosomatida</taxon>
        <taxon>Trypanosomatidae</taxon>
        <taxon>Leishmaniinae</taxon>
        <taxon>Leptomonas</taxon>
    </lineage>
</organism>
<evidence type="ECO:0000313" key="2">
    <source>
        <dbReference type="EMBL" id="KPI90753.1"/>
    </source>
</evidence>
<dbReference type="VEuPathDB" id="TriTrypDB:Lsey_0002_0770"/>
<dbReference type="Proteomes" id="UP000038009">
    <property type="component" value="Unassembled WGS sequence"/>
</dbReference>
<accession>A0A0N1IMN1</accession>
<evidence type="ECO:0000313" key="3">
    <source>
        <dbReference type="Proteomes" id="UP000038009"/>
    </source>
</evidence>
<feature type="region of interest" description="Disordered" evidence="1">
    <location>
        <begin position="306"/>
        <end position="336"/>
    </location>
</feature>
<feature type="compositionally biased region" description="Polar residues" evidence="1">
    <location>
        <begin position="322"/>
        <end position="331"/>
    </location>
</feature>
<reference evidence="2 3" key="1">
    <citation type="journal article" date="2015" name="PLoS Pathog.">
        <title>Leptomonas seymouri: Adaptations to the Dixenous Life Cycle Analyzed by Genome Sequencing, Transcriptome Profiling and Co-infection with Leishmania donovani.</title>
        <authorList>
            <person name="Kraeva N."/>
            <person name="Butenko A."/>
            <person name="Hlavacova J."/>
            <person name="Kostygov A."/>
            <person name="Myskova J."/>
            <person name="Grybchuk D."/>
            <person name="Lestinova T."/>
            <person name="Votypka J."/>
            <person name="Volf P."/>
            <person name="Opperdoes F."/>
            <person name="Flegontov P."/>
            <person name="Lukes J."/>
            <person name="Yurchenko V."/>
        </authorList>
    </citation>
    <scope>NUCLEOTIDE SEQUENCE [LARGE SCALE GENOMIC DNA]</scope>
    <source>
        <strain evidence="2 3">ATCC 30220</strain>
    </source>
</reference>
<gene>
    <name evidence="2" type="ORF">ABL78_0189</name>
</gene>
<evidence type="ECO:0000256" key="1">
    <source>
        <dbReference type="SAM" id="MobiDB-lite"/>
    </source>
</evidence>
<proteinExistence type="predicted"/>
<dbReference type="EMBL" id="LJSK01000002">
    <property type="protein sequence ID" value="KPI90753.1"/>
    <property type="molecule type" value="Genomic_DNA"/>
</dbReference>